<keyword evidence="3" id="KW-1185">Reference proteome</keyword>
<feature type="compositionally biased region" description="Basic and acidic residues" evidence="1">
    <location>
        <begin position="952"/>
        <end position="966"/>
    </location>
</feature>
<dbReference type="AlphaFoldDB" id="A0A5E4VNJ5"/>
<protein>
    <submittedName>
        <fullName evidence="2">Uncharacterized protein</fullName>
    </submittedName>
</protein>
<evidence type="ECO:0000256" key="1">
    <source>
        <dbReference type="SAM" id="MobiDB-lite"/>
    </source>
</evidence>
<feature type="compositionally biased region" description="Basic and acidic residues" evidence="1">
    <location>
        <begin position="930"/>
        <end position="942"/>
    </location>
</feature>
<feature type="region of interest" description="Disordered" evidence="1">
    <location>
        <begin position="120"/>
        <end position="139"/>
    </location>
</feature>
<accession>A0A5E4VNJ5</accession>
<evidence type="ECO:0000313" key="3">
    <source>
        <dbReference type="Proteomes" id="UP000406256"/>
    </source>
</evidence>
<sequence length="1032" mass="112044">MMTSPTLKSVTPPPVRNVSIYPNPKRTWARIHRSTEFLSEHASACVPHRLLAMTMRVRSPSLDDLVLPSRHAGSGSDVPLVVPTASPAVVVDAGGVRRIGRLSSWPAYETLTLHYEPDDAERTGCSVAPPSAEPVRDDSHDSLDLLDLLDLHDVSDLRRQRIDGVSFTEMLRLEPDIQRFLHAGRIGGIGAHVLTGEDTLPPDLYAHPCDIAAKRMPPAQYPVILTSRKALDLAAVDLRPVETVAVDMSDLGLEAFDIQPPAHPPADAPSTDPAAREIIPKVYRQILGHTAVFQTDGKWNIATASGVIEMQRRTRIGNLMFVMFGTASTTFVYFAQDIDPHASTAPILPIQWLMNGADKLCGERLTLVDARCRLQHATAHLARHSAFASYRGASPTIASAPMRAEQAIAEAMKLDRVHTAIVTRVLVNRLADVETSSADMLASLRGITHHAIDYLYLRDAGVRRANSHLTSIKGLQALAQVVNDLRDHWIVGHEYAMRLSALRLLEKSVVANLSHGLKHASGDPAVTADLYTKAIVGYLKLLTSLMADGVLAPRAVWNTLKTIPGQRFTSRLGERAHVEARPARAFVRLLDQFFAQALYLSRITSVLIAGKAAKCEGFYRTIFAASKANTVGAAEAMAIRDELVNKGYVGVSAAIRISRKNLDAIHARQFQVLNPEAREQRQNQTDSPEPANKVLDALHADLSHDAFERIEAFTLAEELRTQMPTLPLNEQHGLREMMRSAVETEWCKTLPKDTLPSSLTTSVIASEGPKLGHRVAQARKPARDRIVAEAVDAYTTYLQTHPDASTTERLDARSRAKQSAISAYRTLIAAHGDKTSSAAQAAATSSRELASTSAAARIAQQSATAATASVAVQAVAKHAVERSTQHAQATASKAREAANQALLTAKLKLQEFNESLARVARESAMQRSLQESRERAQREAEARASNALDASRSAERERQAREDAARRQGALLRAALSQPSTSQGARAATRTEVVAAAYDALLPTLPDVPTAPIPETGRAASAIRRALLSPTS</sequence>
<organism evidence="2 3">
    <name type="scientific">Pandoraea anhela</name>
    <dbReference type="NCBI Taxonomy" id="2508295"/>
    <lineage>
        <taxon>Bacteria</taxon>
        <taxon>Pseudomonadati</taxon>
        <taxon>Pseudomonadota</taxon>
        <taxon>Betaproteobacteria</taxon>
        <taxon>Burkholderiales</taxon>
        <taxon>Burkholderiaceae</taxon>
        <taxon>Pandoraea</taxon>
    </lineage>
</organism>
<feature type="region of interest" description="Disordered" evidence="1">
    <location>
        <begin position="927"/>
        <end position="967"/>
    </location>
</feature>
<proteinExistence type="predicted"/>
<gene>
    <name evidence="2" type="ORF">PAN31108_02767</name>
</gene>
<reference evidence="2 3" key="1">
    <citation type="submission" date="2019-08" db="EMBL/GenBank/DDBJ databases">
        <authorList>
            <person name="Peeters C."/>
        </authorList>
    </citation>
    <scope>NUCLEOTIDE SEQUENCE [LARGE SCALE GENOMIC DNA]</scope>
    <source>
        <strain evidence="2 3">LMG 31108</strain>
    </source>
</reference>
<name>A0A5E4VNJ5_9BURK</name>
<dbReference type="Proteomes" id="UP000406256">
    <property type="component" value="Unassembled WGS sequence"/>
</dbReference>
<dbReference type="EMBL" id="CABPSB010000009">
    <property type="protein sequence ID" value="VVE13872.1"/>
    <property type="molecule type" value="Genomic_DNA"/>
</dbReference>
<evidence type="ECO:0000313" key="2">
    <source>
        <dbReference type="EMBL" id="VVE13872.1"/>
    </source>
</evidence>